<sequence>MRILGRLLLLLLFVIVAAFLYQPLRSLFQVPPPAPAVIQQLDLHARSSTVYFLPEQEWLTFPIISQAPRLRVLTHAGANPEAEKDVPLRYVLEYELLDGNRDPLHEGSYTQETRLPQPLIKDGVPVPRNLYTDKALAVAAGQSFNVQLDALPQTAYVRLRLKPLVPPLENVAVRVYYEERMSERQASVAWERLSQAQKERLSQGAIYPPELLTRQERLNLLERQWQPVGPLGTNPAQGILFSIQGADAYIDPSLMPRSPGLYAGPDRRGLLPIETEGRYRLQFTPLFDEGLEPELSLRHVTEQFEAPREERVTLSGEPLSSEQVLSPGLLVVTPNQPGMLDIWPVEEPEQSALPEPRFLRAWAVQPGLAAVFQLLPGEEVGTSLRLDLRAHGGGEPLPTEKNIQAEYRLLEAQGGVVDRGRLEADVVPSMIDRVADTQPVADLSDPASFYLRLPPEAVRLEVSSQQPLLANAYTRPDNLPHRTRVPVDYYAWRGDEAGQPSWFILQPPKTQSPATNVAPSKEPAPAPETSQVLHVQSRPPERDPELLAGRYQWAALDPQLAARGARILVPLRGEERLRPRGLPAYFQPLEQGSQRVEIAAPGVTRSLSPQLVYLREASAPFRLTLRIDGRTVRHELIGRRGEVGLPPLSPGQHEVVLDASTSGTWLMNYRYPDESGYLRRMAFRLQEETLRYPVDKREDGQLVGARFYSLGDAGEASTVRVRITPEALNPGPTQEWTHLERLYQVTPTAEEAGVGYVLDQQRERLAHGQPILIDLGSDLPDGPVTVEFSLQSGAPGYIVFHEVLPGEHERTRSFREEGE</sequence>
<name>A0A7Z0LN90_9GAMM</name>
<keyword evidence="3" id="KW-1185">Reference proteome</keyword>
<gene>
    <name evidence="2" type="ORF">HZS81_14745</name>
</gene>
<reference evidence="2 3" key="1">
    <citation type="journal article" date="2015" name="Int. J. Syst. Evol. Microbiol.">
        <title>Halomonas salicampi sp. nov., a halotolerant and alkalitolerant bacterium isolated from a saltern soil.</title>
        <authorList>
            <person name="Lee J.C."/>
            <person name="Kim Y.S."/>
            <person name="Yun B.S."/>
            <person name="Whang K.S."/>
        </authorList>
    </citation>
    <scope>NUCLEOTIDE SEQUENCE [LARGE SCALE GENOMIC DNA]</scope>
    <source>
        <strain evidence="2 3">BH103</strain>
    </source>
</reference>
<evidence type="ECO:0000313" key="3">
    <source>
        <dbReference type="Proteomes" id="UP000586119"/>
    </source>
</evidence>
<dbReference type="Proteomes" id="UP000586119">
    <property type="component" value="Unassembled WGS sequence"/>
</dbReference>
<evidence type="ECO:0000313" key="2">
    <source>
        <dbReference type="EMBL" id="NYS62014.1"/>
    </source>
</evidence>
<protein>
    <submittedName>
        <fullName evidence="2">Uncharacterized protein</fullName>
    </submittedName>
</protein>
<evidence type="ECO:0000256" key="1">
    <source>
        <dbReference type="SAM" id="MobiDB-lite"/>
    </source>
</evidence>
<dbReference type="EMBL" id="JACCDF010000014">
    <property type="protein sequence ID" value="NYS62014.1"/>
    <property type="molecule type" value="Genomic_DNA"/>
</dbReference>
<dbReference type="AlphaFoldDB" id="A0A7Z0LN90"/>
<proteinExistence type="predicted"/>
<dbReference type="RefSeq" id="WP_179931277.1">
    <property type="nucleotide sequence ID" value="NZ_JACCDF010000014.1"/>
</dbReference>
<organism evidence="2 3">
    <name type="scientific">Vreelandella salicampi</name>
    <dbReference type="NCBI Taxonomy" id="1449798"/>
    <lineage>
        <taxon>Bacteria</taxon>
        <taxon>Pseudomonadati</taxon>
        <taxon>Pseudomonadota</taxon>
        <taxon>Gammaproteobacteria</taxon>
        <taxon>Oceanospirillales</taxon>
        <taxon>Halomonadaceae</taxon>
        <taxon>Vreelandella</taxon>
    </lineage>
</organism>
<feature type="compositionally biased region" description="Polar residues" evidence="1">
    <location>
        <begin position="508"/>
        <end position="518"/>
    </location>
</feature>
<comment type="caution">
    <text evidence="2">The sequence shown here is derived from an EMBL/GenBank/DDBJ whole genome shotgun (WGS) entry which is preliminary data.</text>
</comment>
<feature type="region of interest" description="Disordered" evidence="1">
    <location>
        <begin position="508"/>
        <end position="541"/>
    </location>
</feature>
<accession>A0A7Z0LN90</accession>